<keyword evidence="10 13" id="KW-0503">Monooxygenase</keyword>
<keyword evidence="9 12" id="KW-0408">Iron</keyword>
<keyword evidence="4 12" id="KW-0349">Heme</keyword>
<dbReference type="Proteomes" id="UP000799437">
    <property type="component" value="Unassembled WGS sequence"/>
</dbReference>
<feature type="binding site" description="axial binding residue" evidence="12">
    <location>
        <position position="442"/>
    </location>
    <ligand>
        <name>heme</name>
        <dbReference type="ChEBI" id="CHEBI:30413"/>
    </ligand>
    <ligandPart>
        <name>Fe</name>
        <dbReference type="ChEBI" id="CHEBI:18248"/>
    </ligandPart>
</feature>
<evidence type="ECO:0000256" key="4">
    <source>
        <dbReference type="ARBA" id="ARBA00022617"/>
    </source>
</evidence>
<comment type="cofactor">
    <cofactor evidence="1 12">
        <name>heme</name>
        <dbReference type="ChEBI" id="CHEBI:30413"/>
    </cofactor>
</comment>
<keyword evidence="11 14" id="KW-0472">Membrane</keyword>
<dbReference type="PANTHER" id="PTHR24305:SF230">
    <property type="entry name" value="P450, PUTATIVE (EUROFUNG)-RELATED"/>
    <property type="match status" value="1"/>
</dbReference>
<reference evidence="15" key="1">
    <citation type="journal article" date="2020" name="Stud. Mycol.">
        <title>101 Dothideomycetes genomes: a test case for predicting lifestyles and emergence of pathogens.</title>
        <authorList>
            <person name="Haridas S."/>
            <person name="Albert R."/>
            <person name="Binder M."/>
            <person name="Bloem J."/>
            <person name="Labutti K."/>
            <person name="Salamov A."/>
            <person name="Andreopoulos B."/>
            <person name="Baker S."/>
            <person name="Barry K."/>
            <person name="Bills G."/>
            <person name="Bluhm B."/>
            <person name="Cannon C."/>
            <person name="Castanera R."/>
            <person name="Culley D."/>
            <person name="Daum C."/>
            <person name="Ezra D."/>
            <person name="Gonzalez J."/>
            <person name="Henrissat B."/>
            <person name="Kuo A."/>
            <person name="Liang C."/>
            <person name="Lipzen A."/>
            <person name="Lutzoni F."/>
            <person name="Magnuson J."/>
            <person name="Mondo S."/>
            <person name="Nolan M."/>
            <person name="Ohm R."/>
            <person name="Pangilinan J."/>
            <person name="Park H.-J."/>
            <person name="Ramirez L."/>
            <person name="Alfaro M."/>
            <person name="Sun H."/>
            <person name="Tritt A."/>
            <person name="Yoshinaga Y."/>
            <person name="Zwiers L.-H."/>
            <person name="Turgeon B."/>
            <person name="Goodwin S."/>
            <person name="Spatafora J."/>
            <person name="Crous P."/>
            <person name="Grigoriev I."/>
        </authorList>
    </citation>
    <scope>NUCLEOTIDE SEQUENCE</scope>
    <source>
        <strain evidence="15">CBS 121739</strain>
    </source>
</reference>
<keyword evidence="7 14" id="KW-1133">Transmembrane helix</keyword>
<dbReference type="PRINTS" id="PR00463">
    <property type="entry name" value="EP450I"/>
</dbReference>
<evidence type="ECO:0000256" key="12">
    <source>
        <dbReference type="PIRSR" id="PIRSR602401-1"/>
    </source>
</evidence>
<dbReference type="InterPro" id="IPR036396">
    <property type="entry name" value="Cyt_P450_sf"/>
</dbReference>
<proteinExistence type="inferred from homology"/>
<dbReference type="PROSITE" id="PS00086">
    <property type="entry name" value="CYTOCHROME_P450"/>
    <property type="match status" value="1"/>
</dbReference>
<dbReference type="GeneID" id="54490049"/>
<protein>
    <submittedName>
        <fullName evidence="15">Cytochrome P450</fullName>
    </submittedName>
</protein>
<evidence type="ECO:0000256" key="10">
    <source>
        <dbReference type="ARBA" id="ARBA00023033"/>
    </source>
</evidence>
<dbReference type="GO" id="GO:0016705">
    <property type="term" value="F:oxidoreductase activity, acting on paired donors, with incorporation or reduction of molecular oxygen"/>
    <property type="evidence" value="ECO:0007669"/>
    <property type="project" value="InterPro"/>
</dbReference>
<dbReference type="AlphaFoldDB" id="A0A6A6WC24"/>
<dbReference type="GO" id="GO:0020037">
    <property type="term" value="F:heme binding"/>
    <property type="evidence" value="ECO:0007669"/>
    <property type="project" value="InterPro"/>
</dbReference>
<dbReference type="InterPro" id="IPR002401">
    <property type="entry name" value="Cyt_P450_E_grp-I"/>
</dbReference>
<organism evidence="15 16">
    <name type="scientific">Pseudovirgaria hyperparasitica</name>
    <dbReference type="NCBI Taxonomy" id="470096"/>
    <lineage>
        <taxon>Eukaryota</taxon>
        <taxon>Fungi</taxon>
        <taxon>Dikarya</taxon>
        <taxon>Ascomycota</taxon>
        <taxon>Pezizomycotina</taxon>
        <taxon>Dothideomycetes</taxon>
        <taxon>Dothideomycetes incertae sedis</taxon>
        <taxon>Acrospermales</taxon>
        <taxon>Acrospermaceae</taxon>
        <taxon>Pseudovirgaria</taxon>
    </lineage>
</organism>
<evidence type="ECO:0000256" key="11">
    <source>
        <dbReference type="ARBA" id="ARBA00023136"/>
    </source>
</evidence>
<evidence type="ECO:0000256" key="1">
    <source>
        <dbReference type="ARBA" id="ARBA00001971"/>
    </source>
</evidence>
<evidence type="ECO:0000256" key="3">
    <source>
        <dbReference type="ARBA" id="ARBA00010617"/>
    </source>
</evidence>
<dbReference type="GO" id="GO:0005506">
    <property type="term" value="F:iron ion binding"/>
    <property type="evidence" value="ECO:0007669"/>
    <property type="project" value="InterPro"/>
</dbReference>
<dbReference type="EMBL" id="ML996568">
    <property type="protein sequence ID" value="KAF2760253.1"/>
    <property type="molecule type" value="Genomic_DNA"/>
</dbReference>
<dbReference type="GO" id="GO:0009403">
    <property type="term" value="P:toxin biosynthetic process"/>
    <property type="evidence" value="ECO:0007669"/>
    <property type="project" value="UniProtKB-ARBA"/>
</dbReference>
<dbReference type="GO" id="GO:0016020">
    <property type="term" value="C:membrane"/>
    <property type="evidence" value="ECO:0007669"/>
    <property type="project" value="UniProtKB-SubCell"/>
</dbReference>
<dbReference type="InterPro" id="IPR050121">
    <property type="entry name" value="Cytochrome_P450_monoxygenase"/>
</dbReference>
<name>A0A6A6WC24_9PEZI</name>
<evidence type="ECO:0000256" key="6">
    <source>
        <dbReference type="ARBA" id="ARBA00022723"/>
    </source>
</evidence>
<dbReference type="PRINTS" id="PR00385">
    <property type="entry name" value="P450"/>
</dbReference>
<evidence type="ECO:0000256" key="14">
    <source>
        <dbReference type="SAM" id="Phobius"/>
    </source>
</evidence>
<dbReference type="Pfam" id="PF00067">
    <property type="entry name" value="p450"/>
    <property type="match status" value="1"/>
</dbReference>
<comment type="subcellular location">
    <subcellularLocation>
        <location evidence="2">Membrane</location>
        <topology evidence="2">Single-pass membrane protein</topology>
    </subcellularLocation>
</comment>
<accession>A0A6A6WC24</accession>
<evidence type="ECO:0000256" key="2">
    <source>
        <dbReference type="ARBA" id="ARBA00004167"/>
    </source>
</evidence>
<keyword evidence="5 14" id="KW-0812">Transmembrane</keyword>
<dbReference type="PANTHER" id="PTHR24305">
    <property type="entry name" value="CYTOCHROME P450"/>
    <property type="match status" value="1"/>
</dbReference>
<keyword evidence="16" id="KW-1185">Reference proteome</keyword>
<evidence type="ECO:0000256" key="5">
    <source>
        <dbReference type="ARBA" id="ARBA00022692"/>
    </source>
</evidence>
<evidence type="ECO:0000313" key="16">
    <source>
        <dbReference type="Proteomes" id="UP000799437"/>
    </source>
</evidence>
<evidence type="ECO:0000313" key="15">
    <source>
        <dbReference type="EMBL" id="KAF2760253.1"/>
    </source>
</evidence>
<keyword evidence="6 12" id="KW-0479">Metal-binding</keyword>
<evidence type="ECO:0000256" key="13">
    <source>
        <dbReference type="RuleBase" id="RU000461"/>
    </source>
</evidence>
<dbReference type="FunFam" id="1.10.630.10:FF:000047">
    <property type="entry name" value="Cytochrome P450 monooxygenase"/>
    <property type="match status" value="1"/>
</dbReference>
<evidence type="ECO:0000256" key="7">
    <source>
        <dbReference type="ARBA" id="ARBA00022989"/>
    </source>
</evidence>
<sequence>MAISSIIFQSLKSPENAALLLLLSITIYLGSIAVYNLYFHPLAKFPGPKWHAISHLAYCHKLIRGTWPFDVLLLHEKYGDVVRVAPNELAFSTPEAWKDIAGHRTGGGEELSKYEGFYKINPIEASNIVTASREEHGKLRRELAHGFSEKSMREQEPMIGKYIDLLIQRLHENCIKGPVNLGAWYNFTTFDVIGDLAFGEPFGCLESSEYHPWVKMILESARLGTVLQATYYFPILKFLLLLVPISIKESSMRAREAAHQKVAKRIEKGSRPDLINGLLYSKQSLGLSIEQLAENANTLVIAGSETTATLLSGATFHILTNPDVLAKLTAEVRSTFASDDEIDIISVGGLKYMLACLDEALRMYPPVPIGLPRITGKAGATVSGEYLPADTVVAVYQWASYHRSKYFSKPMEFHPERFLGAEEFAHDNREMLQPFSVGPRNCLGRNLAYAESRLILARMVFNFDMRIADESKDWNHAQKIYFLWHKGPLMVYLTPVNKDVNRHA</sequence>
<evidence type="ECO:0000256" key="9">
    <source>
        <dbReference type="ARBA" id="ARBA00023004"/>
    </source>
</evidence>
<gene>
    <name evidence="15" type="ORF">EJ05DRAFT_530943</name>
</gene>
<evidence type="ECO:0000256" key="8">
    <source>
        <dbReference type="ARBA" id="ARBA00023002"/>
    </source>
</evidence>
<dbReference type="RefSeq" id="XP_033602704.1">
    <property type="nucleotide sequence ID" value="XM_033748995.1"/>
</dbReference>
<dbReference type="OrthoDB" id="1470350at2759"/>
<dbReference type="GO" id="GO:0004497">
    <property type="term" value="F:monooxygenase activity"/>
    <property type="evidence" value="ECO:0007669"/>
    <property type="project" value="UniProtKB-KW"/>
</dbReference>
<comment type="similarity">
    <text evidence="3 13">Belongs to the cytochrome P450 family.</text>
</comment>
<dbReference type="CDD" id="cd11058">
    <property type="entry name" value="CYP60B-like"/>
    <property type="match status" value="1"/>
</dbReference>
<dbReference type="Gene3D" id="1.10.630.10">
    <property type="entry name" value="Cytochrome P450"/>
    <property type="match status" value="1"/>
</dbReference>
<dbReference type="InterPro" id="IPR001128">
    <property type="entry name" value="Cyt_P450"/>
</dbReference>
<dbReference type="SUPFAM" id="SSF48264">
    <property type="entry name" value="Cytochrome P450"/>
    <property type="match status" value="1"/>
</dbReference>
<keyword evidence="8 13" id="KW-0560">Oxidoreductase</keyword>
<dbReference type="InterPro" id="IPR017972">
    <property type="entry name" value="Cyt_P450_CS"/>
</dbReference>
<feature type="transmembrane region" description="Helical" evidence="14">
    <location>
        <begin position="17"/>
        <end position="39"/>
    </location>
</feature>